<comment type="function">
    <text evidence="1">Controls the length of the flagellar hook.</text>
</comment>
<evidence type="ECO:0000256" key="1">
    <source>
        <dbReference type="ARBA" id="ARBA00003944"/>
    </source>
</evidence>
<feature type="domain" description="Flagellar hook-length control protein-like C-terminal" evidence="5">
    <location>
        <begin position="273"/>
        <end position="346"/>
    </location>
</feature>
<sequence>MSPKPAPEAAADPRRPSGRDDFDALVRGHLDDRRPAERADRRSGGGRTARDESAAGDSRDAAGLGPLLVGLGLGEPAVTVPGTSPTPDAPAAAAAAAPGADVDQTTTGAATGAGLVARAAPTLLGDPAARAALAGAPAGPGSDATPAVDGPGEAGPGAGASPDGDGTAAEARGATGPGSTAAATRPGTSATTAAPGAATEPARGTAATDRRGDAGALPGTAGPEQAGAPAGAVAATAPATGTAGSTGAGSGTAAAPNPVTAQVAPVVTRLVSRGDGVHRLSLRLHPADLGEVRVTLTVRAGRVDVSLAAGPGAREALREGSPHLRSLLELTGATAGNLTVRELTGPAGAPATTSGGSGSASGQPGTTQQHLGQDAGRDARGGSPLAGGSDGSGGSGAHGGGAGRGGTTGPHGGAPTGPDVRPAPGTDATGASRAGHRTLDLSI</sequence>
<feature type="compositionally biased region" description="Low complexity" evidence="4">
    <location>
        <begin position="81"/>
        <end position="107"/>
    </location>
</feature>
<name>A0ABS7RG68_9ACTN</name>
<keyword evidence="6" id="KW-0969">Cilium</keyword>
<evidence type="ECO:0000313" key="6">
    <source>
        <dbReference type="EMBL" id="MBY9074031.1"/>
    </source>
</evidence>
<comment type="similarity">
    <text evidence="2">Belongs to the FliK family.</text>
</comment>
<keyword evidence="7" id="KW-1185">Reference proteome</keyword>
<gene>
    <name evidence="6" type="ORF">K1X13_04260</name>
</gene>
<reference evidence="6 7" key="1">
    <citation type="submission" date="2021-08" db="EMBL/GenBank/DDBJ databases">
        <title>Nocardioides bacterium WL0053 sp. nov., isolated from the sediment.</title>
        <authorList>
            <person name="Wang L."/>
            <person name="Zhang D."/>
            <person name="Zhang A."/>
        </authorList>
    </citation>
    <scope>NUCLEOTIDE SEQUENCE [LARGE SCALE GENOMIC DNA]</scope>
    <source>
        <strain evidence="6 7">WL0053</strain>
    </source>
</reference>
<feature type="compositionally biased region" description="Basic and acidic residues" evidence="4">
    <location>
        <begin position="11"/>
        <end position="60"/>
    </location>
</feature>
<evidence type="ECO:0000256" key="4">
    <source>
        <dbReference type="SAM" id="MobiDB-lite"/>
    </source>
</evidence>
<organism evidence="6 7">
    <name type="scientific">Nocardioides jiangsuensis</name>
    <dbReference type="NCBI Taxonomy" id="2866161"/>
    <lineage>
        <taxon>Bacteria</taxon>
        <taxon>Bacillati</taxon>
        <taxon>Actinomycetota</taxon>
        <taxon>Actinomycetes</taxon>
        <taxon>Propionibacteriales</taxon>
        <taxon>Nocardioidaceae</taxon>
        <taxon>Nocardioides</taxon>
    </lineage>
</organism>
<dbReference type="InterPro" id="IPR038610">
    <property type="entry name" value="FliK-like_C_sf"/>
</dbReference>
<keyword evidence="6" id="KW-0282">Flagellum</keyword>
<dbReference type="Proteomes" id="UP000754710">
    <property type="component" value="Unassembled WGS sequence"/>
</dbReference>
<dbReference type="EMBL" id="JAIEZQ010000001">
    <property type="protein sequence ID" value="MBY9074031.1"/>
    <property type="molecule type" value="Genomic_DNA"/>
</dbReference>
<evidence type="ECO:0000259" key="5">
    <source>
        <dbReference type="Pfam" id="PF02120"/>
    </source>
</evidence>
<proteinExistence type="inferred from homology"/>
<evidence type="ECO:0000256" key="2">
    <source>
        <dbReference type="ARBA" id="ARBA00009149"/>
    </source>
</evidence>
<dbReference type="PRINTS" id="PR01007">
    <property type="entry name" value="FLGHOOKFLIK"/>
</dbReference>
<keyword evidence="6" id="KW-0966">Cell projection</keyword>
<feature type="compositionally biased region" description="Low complexity" evidence="4">
    <location>
        <begin position="159"/>
        <end position="207"/>
    </location>
</feature>
<feature type="region of interest" description="Disordered" evidence="4">
    <location>
        <begin position="343"/>
        <end position="443"/>
    </location>
</feature>
<dbReference type="Gene3D" id="3.30.750.140">
    <property type="match status" value="1"/>
</dbReference>
<accession>A0ABS7RG68</accession>
<dbReference type="InterPro" id="IPR021136">
    <property type="entry name" value="Flagellar_hook_control-like_C"/>
</dbReference>
<dbReference type="RefSeq" id="WP_221023757.1">
    <property type="nucleotide sequence ID" value="NZ_JAIEZQ010000001.1"/>
</dbReference>
<feature type="compositionally biased region" description="Low complexity" evidence="4">
    <location>
        <begin position="344"/>
        <end position="369"/>
    </location>
</feature>
<comment type="caution">
    <text evidence="6">The sequence shown here is derived from an EMBL/GenBank/DDBJ whole genome shotgun (WGS) entry which is preliminary data.</text>
</comment>
<feature type="compositionally biased region" description="Low complexity" evidence="4">
    <location>
        <begin position="132"/>
        <end position="151"/>
    </location>
</feature>
<evidence type="ECO:0000256" key="3">
    <source>
        <dbReference type="ARBA" id="ARBA00022795"/>
    </source>
</evidence>
<keyword evidence="3" id="KW-1005">Bacterial flagellum biogenesis</keyword>
<dbReference type="CDD" id="cd17470">
    <property type="entry name" value="T3SS_Flik_C"/>
    <property type="match status" value="1"/>
</dbReference>
<dbReference type="InterPro" id="IPR001635">
    <property type="entry name" value="Flag_hook_Flik"/>
</dbReference>
<feature type="region of interest" description="Disordered" evidence="4">
    <location>
        <begin position="1"/>
        <end position="107"/>
    </location>
</feature>
<feature type="compositionally biased region" description="Gly residues" evidence="4">
    <location>
        <begin position="384"/>
        <end position="415"/>
    </location>
</feature>
<feature type="compositionally biased region" description="Low complexity" evidence="4">
    <location>
        <begin position="218"/>
        <end position="243"/>
    </location>
</feature>
<feature type="region of interest" description="Disordered" evidence="4">
    <location>
        <begin position="132"/>
        <end position="256"/>
    </location>
</feature>
<protein>
    <submittedName>
        <fullName evidence="6">Flagellar hook-length control protein FliK</fullName>
    </submittedName>
</protein>
<evidence type="ECO:0000313" key="7">
    <source>
        <dbReference type="Proteomes" id="UP000754710"/>
    </source>
</evidence>
<dbReference type="Pfam" id="PF02120">
    <property type="entry name" value="Flg_hook"/>
    <property type="match status" value="1"/>
</dbReference>